<sequence length="433" mass="51360">MSNTPPEVPGQTVGSQFLKDLRSRVKELVGVSNFPGAQPISFSSVHLQELQNENYFVCEKSDGTRVLVYITYDDSVQRVYLIDRKNYYRLVPNLYFPLHGYSNRFHYETLIDGELVNDKESDGKVTLKLLTFDLLVIDNKNLMNRPLTNRLGYLKDHIIKPHKEMLSKDPDLAQKQPFIIELKQMEFSYGLDKVLNTIIPTLKHKNDGLIFTSSVSGYKTGTFNKMLKWKPPNENSIDFLLRLDFSHAKSNHGKPRFCLHKWMQKDEHAYFDEMYITDKEWKEFWSHDCRQYEGRIVEVVYDPTRNPDIPWKFLRFRDDKTHGNHHSVVEKIQQSIKDGITEDQLRSHIGAIRDAWKRREEEDKSKRYHGYHENNKNERREEERLENANKSIKLVKDNKSENEDSDVWKDEEESLENGHEPKRLKRDREYYNL</sequence>
<keyword evidence="5" id="KW-0548">Nucleotidyltransferase</keyword>
<evidence type="ECO:0000256" key="6">
    <source>
        <dbReference type="ARBA" id="ARBA00022741"/>
    </source>
</evidence>
<feature type="region of interest" description="Disordered" evidence="11">
    <location>
        <begin position="363"/>
        <end position="433"/>
    </location>
</feature>
<evidence type="ECO:0000256" key="4">
    <source>
        <dbReference type="ARBA" id="ARBA00022679"/>
    </source>
</evidence>
<feature type="compositionally biased region" description="Basic and acidic residues" evidence="11">
    <location>
        <begin position="416"/>
        <end position="433"/>
    </location>
</feature>
<dbReference type="PROSITE" id="PS50160">
    <property type="entry name" value="DNA_LIGASE_A3"/>
    <property type="match status" value="1"/>
</dbReference>
<gene>
    <name evidence="13" type="ORF">C1645_756715</name>
</gene>
<dbReference type="GO" id="GO:0005634">
    <property type="term" value="C:nucleus"/>
    <property type="evidence" value="ECO:0007669"/>
    <property type="project" value="UniProtKB-SubCell"/>
</dbReference>
<keyword evidence="7" id="KW-0506">mRNA capping</keyword>
<proteinExistence type="predicted"/>
<dbReference type="SUPFAM" id="SSF56091">
    <property type="entry name" value="DNA ligase/mRNA capping enzyme, catalytic domain"/>
    <property type="match status" value="1"/>
</dbReference>
<dbReference type="STRING" id="658196.A0A397TFR2"/>
<dbReference type="CDD" id="cd07895">
    <property type="entry name" value="Adenylation_mRNA_capping"/>
    <property type="match status" value="1"/>
</dbReference>
<dbReference type="GO" id="GO:0003910">
    <property type="term" value="F:DNA ligase (ATP) activity"/>
    <property type="evidence" value="ECO:0007669"/>
    <property type="project" value="InterPro"/>
</dbReference>
<keyword evidence="6" id="KW-0547">Nucleotide-binding</keyword>
<dbReference type="PANTHER" id="PTHR10367:SF17">
    <property type="entry name" value="MRNA-CAPPING ENZYME"/>
    <property type="match status" value="1"/>
</dbReference>
<comment type="caution">
    <text evidence="13">The sequence shown here is derived from an EMBL/GenBank/DDBJ whole genome shotgun (WGS) entry which is preliminary data.</text>
</comment>
<keyword evidence="14" id="KW-1185">Reference proteome</keyword>
<evidence type="ECO:0000256" key="8">
    <source>
        <dbReference type="ARBA" id="ARBA00023134"/>
    </source>
</evidence>
<keyword evidence="9" id="KW-0539">Nucleus</keyword>
<dbReference type="Gene3D" id="3.30.470.30">
    <property type="entry name" value="DNA ligase/mRNA capping enzyme"/>
    <property type="match status" value="1"/>
</dbReference>
<dbReference type="SUPFAM" id="SSF50249">
    <property type="entry name" value="Nucleic acid-binding proteins"/>
    <property type="match status" value="1"/>
</dbReference>
<evidence type="ECO:0000256" key="5">
    <source>
        <dbReference type="ARBA" id="ARBA00022695"/>
    </source>
</evidence>
<accession>A0A397TFR2</accession>
<dbReference type="InterPro" id="IPR012340">
    <property type="entry name" value="NA-bd_OB-fold"/>
</dbReference>
<evidence type="ECO:0000256" key="3">
    <source>
        <dbReference type="ARBA" id="ARBA00022664"/>
    </source>
</evidence>
<dbReference type="GO" id="GO:0006310">
    <property type="term" value="P:DNA recombination"/>
    <property type="evidence" value="ECO:0007669"/>
    <property type="project" value="InterPro"/>
</dbReference>
<feature type="domain" description="ATP-dependent DNA ligase family profile" evidence="12">
    <location>
        <begin position="120"/>
        <end position="254"/>
    </location>
</feature>
<dbReference type="Pfam" id="PF01331">
    <property type="entry name" value="mRNA_cap_enzyme"/>
    <property type="match status" value="1"/>
</dbReference>
<dbReference type="EMBL" id="QKYT01000055">
    <property type="protein sequence ID" value="RIA95766.1"/>
    <property type="molecule type" value="Genomic_DNA"/>
</dbReference>
<dbReference type="Gene3D" id="2.40.50.140">
    <property type="entry name" value="Nucleic acid-binding proteins"/>
    <property type="match status" value="1"/>
</dbReference>
<dbReference type="Proteomes" id="UP000265703">
    <property type="component" value="Unassembled WGS sequence"/>
</dbReference>
<dbReference type="GO" id="GO:0005525">
    <property type="term" value="F:GTP binding"/>
    <property type="evidence" value="ECO:0007669"/>
    <property type="project" value="UniProtKB-KW"/>
</dbReference>
<evidence type="ECO:0000313" key="14">
    <source>
        <dbReference type="Proteomes" id="UP000265703"/>
    </source>
</evidence>
<keyword evidence="4" id="KW-0808">Transferase</keyword>
<evidence type="ECO:0000256" key="7">
    <source>
        <dbReference type="ARBA" id="ARBA00023042"/>
    </source>
</evidence>
<dbReference type="GO" id="GO:0004484">
    <property type="term" value="F:mRNA guanylyltransferase activity"/>
    <property type="evidence" value="ECO:0007669"/>
    <property type="project" value="UniProtKB-EC"/>
</dbReference>
<evidence type="ECO:0000259" key="12">
    <source>
        <dbReference type="PROSITE" id="PS50160"/>
    </source>
</evidence>
<evidence type="ECO:0000313" key="13">
    <source>
        <dbReference type="EMBL" id="RIA95766.1"/>
    </source>
</evidence>
<dbReference type="InterPro" id="IPR001339">
    <property type="entry name" value="mRNA_cap_enzyme_adenylation"/>
</dbReference>
<dbReference type="InterPro" id="IPR012310">
    <property type="entry name" value="DNA_ligase_ATP-dep_cent"/>
</dbReference>
<reference evidence="13 14" key="1">
    <citation type="submission" date="2018-06" db="EMBL/GenBank/DDBJ databases">
        <title>Comparative genomics reveals the genomic features of Rhizophagus irregularis, R. cerebriforme, R. diaphanum and Gigaspora rosea, and their symbiotic lifestyle signature.</title>
        <authorList>
            <person name="Morin E."/>
            <person name="San Clemente H."/>
            <person name="Chen E.C.H."/>
            <person name="De La Providencia I."/>
            <person name="Hainaut M."/>
            <person name="Kuo A."/>
            <person name="Kohler A."/>
            <person name="Murat C."/>
            <person name="Tang N."/>
            <person name="Roy S."/>
            <person name="Loubradou J."/>
            <person name="Henrissat B."/>
            <person name="Grigoriev I.V."/>
            <person name="Corradi N."/>
            <person name="Roux C."/>
            <person name="Martin F.M."/>
        </authorList>
    </citation>
    <scope>NUCLEOTIDE SEQUENCE [LARGE SCALE GENOMIC DNA]</scope>
    <source>
        <strain evidence="13 14">DAOM 227022</strain>
    </source>
</reference>
<evidence type="ECO:0000256" key="11">
    <source>
        <dbReference type="SAM" id="MobiDB-lite"/>
    </source>
</evidence>
<evidence type="ECO:0000256" key="1">
    <source>
        <dbReference type="ARBA" id="ARBA00004123"/>
    </source>
</evidence>
<dbReference type="Pfam" id="PF03919">
    <property type="entry name" value="mRNA_cap_C"/>
    <property type="match status" value="1"/>
</dbReference>
<dbReference type="EC" id="2.7.7.50" evidence="2"/>
<evidence type="ECO:0000256" key="9">
    <source>
        <dbReference type="ARBA" id="ARBA00023242"/>
    </source>
</evidence>
<dbReference type="GO" id="GO:0006281">
    <property type="term" value="P:DNA repair"/>
    <property type="evidence" value="ECO:0007669"/>
    <property type="project" value="InterPro"/>
</dbReference>
<feature type="compositionally biased region" description="Basic and acidic residues" evidence="11">
    <location>
        <begin position="363"/>
        <end position="387"/>
    </location>
</feature>
<dbReference type="InterPro" id="IPR013846">
    <property type="entry name" value="mRNA_cap_enzyme_C"/>
</dbReference>
<keyword evidence="8" id="KW-0342">GTP-binding</keyword>
<comment type="catalytic activity">
    <reaction evidence="10">
        <text>a 5'-end diphospho-ribonucleoside in mRNA + GTP + H(+) = a 5'-end (5'-triphosphoguanosine)-ribonucleoside in mRNA + diphosphate</text>
        <dbReference type="Rhea" id="RHEA:67012"/>
        <dbReference type="Rhea" id="RHEA-COMP:17165"/>
        <dbReference type="Rhea" id="RHEA-COMP:17166"/>
        <dbReference type="ChEBI" id="CHEBI:15378"/>
        <dbReference type="ChEBI" id="CHEBI:33019"/>
        <dbReference type="ChEBI" id="CHEBI:37565"/>
        <dbReference type="ChEBI" id="CHEBI:167616"/>
        <dbReference type="ChEBI" id="CHEBI:167617"/>
        <dbReference type="EC" id="2.7.7.50"/>
    </reaction>
    <physiologicalReaction direction="left-to-right" evidence="10">
        <dbReference type="Rhea" id="RHEA:67013"/>
    </physiologicalReaction>
</comment>
<organism evidence="13 14">
    <name type="scientific">Glomus cerebriforme</name>
    <dbReference type="NCBI Taxonomy" id="658196"/>
    <lineage>
        <taxon>Eukaryota</taxon>
        <taxon>Fungi</taxon>
        <taxon>Fungi incertae sedis</taxon>
        <taxon>Mucoromycota</taxon>
        <taxon>Glomeromycotina</taxon>
        <taxon>Glomeromycetes</taxon>
        <taxon>Glomerales</taxon>
        <taxon>Glomeraceae</taxon>
        <taxon>Glomus</taxon>
    </lineage>
</organism>
<dbReference type="PANTHER" id="PTHR10367">
    <property type="entry name" value="MRNA-CAPPING ENZYME"/>
    <property type="match status" value="1"/>
</dbReference>
<evidence type="ECO:0000256" key="10">
    <source>
        <dbReference type="ARBA" id="ARBA00044624"/>
    </source>
</evidence>
<keyword evidence="3" id="KW-0507">mRNA processing</keyword>
<name>A0A397TFR2_9GLOM</name>
<evidence type="ECO:0000256" key="2">
    <source>
        <dbReference type="ARBA" id="ARBA00012475"/>
    </source>
</evidence>
<protein>
    <recommendedName>
        <fullName evidence="2">mRNA guanylyltransferase</fullName>
        <ecNumber evidence="2">2.7.7.50</ecNumber>
    </recommendedName>
</protein>
<dbReference type="AlphaFoldDB" id="A0A397TFR2"/>
<dbReference type="OrthoDB" id="200924at2759"/>
<dbReference type="InterPro" id="IPR051029">
    <property type="entry name" value="mRNA_Capping_Enz/RNA_Phosphat"/>
</dbReference>
<feature type="compositionally biased region" description="Basic and acidic residues" evidence="11">
    <location>
        <begin position="394"/>
        <end position="408"/>
    </location>
</feature>
<dbReference type="GO" id="GO:0006370">
    <property type="term" value="P:7-methylguanosine mRNA capping"/>
    <property type="evidence" value="ECO:0007669"/>
    <property type="project" value="UniProtKB-KW"/>
</dbReference>
<comment type="subcellular location">
    <subcellularLocation>
        <location evidence="1">Nucleus</location>
    </subcellularLocation>
</comment>
<dbReference type="GO" id="GO:0005524">
    <property type="term" value="F:ATP binding"/>
    <property type="evidence" value="ECO:0007669"/>
    <property type="project" value="InterPro"/>
</dbReference>